<sequence length="1026" mass="112024">MIQKSDSSKRWPKRLLISFVLAFTIYLCFGIWGVPAILKSQIQSKGSDAIGRPVRLDDVTFNPLSFETKLYGLSVGAKESDEQALLKIEKIAVNPQLFASLFGPVTVKSVSVEDGKVWVENDSTGRLSFQDILDRQNSTSAEGDESTGELPELIVESLRVEEVEVHYRDVSLTSAYEESIRLVQFEGTDLGTVERKGIEQADTPFHWNYRAQLETGSGAEVSVSGGAWSIAPWGFETRFELDGFDLATVQPFVDESVVATVEGMLGVELNSRVLLEKAGLQLGAEVAMDVSDFSLADGEQQYFAMNSFRVDGAKLDANAMDVSVEEIVVETPRALAVLQEDGRPLLPELKAVSDSGDQAGEAKMPNFSFRVASVKIANGSVELEDRSISNHFATDVRSLEMELGGLSVTQDDGELDASGELGITANVLGGNFELQSKLESIAGELTASITGKGLELNQLQNYVGEYSNANLDQGIVSFDMVARGEGLALPVVTGEFTLEQLAVSEKGTGRDLSSIARMGVEGIRFEEDRVSLETVRVEKPKLAVWQSERGVNLERIIRIEQRAEQAIEGVEAETGLAVSIGTLEVLEAGLGFVDTSTVSTHQSRVSEFNLTVNSISTAENQIADFSFDGNVDGGSVLEGSGKANISDPEAFMDLEFSFRGYDMQATSPYWETYLGRSLAKGQFELSSSFKIRDGQLEGSNGFKIDQLTLGQKVESDRAMSLPVGFAIKLMKDPSGVIEYPNLRVEGDLNSPDVRFWPLVGKACMNLVLNAAASPFKFLAGMVGGREDLDTIAFQVGSMSLDEEGVEKVEGLSSLMVKRPGLNLEVSYKPSPKEKEYLERQYLNHLLVNPEFQVASGVDLLVPVDEEILRANVQNLYLTLQAPDPLEETEVEDLSQELEAEPLESESEETGLLKRIASVLGLRKKQDEEGQPEEVVQSERVMIEAPKAEVADDLPSYEEMYDFVLANRGEELFDEEWLSDLAAERVQVFKQALLSEEGVDNSRIFTTGLAEGEGNAAEGALLLKLAE</sequence>
<proteinExistence type="predicted"/>
<dbReference type="GO" id="GO:0090313">
    <property type="term" value="P:regulation of protein targeting to membrane"/>
    <property type="evidence" value="ECO:0007669"/>
    <property type="project" value="TreeGrafter"/>
</dbReference>
<evidence type="ECO:0000313" key="2">
    <source>
        <dbReference type="EMBL" id="MBK1877728.1"/>
    </source>
</evidence>
<dbReference type="GO" id="GO:0005886">
    <property type="term" value="C:plasma membrane"/>
    <property type="evidence" value="ECO:0007669"/>
    <property type="project" value="TreeGrafter"/>
</dbReference>
<comment type="caution">
    <text evidence="2">The sequence shown here is derived from an EMBL/GenBank/DDBJ whole genome shotgun (WGS) entry which is preliminary data.</text>
</comment>
<dbReference type="AlphaFoldDB" id="A0A934S280"/>
<keyword evidence="1" id="KW-0812">Transmembrane</keyword>
<keyword evidence="1" id="KW-1133">Transmembrane helix</keyword>
<name>A0A934S280_9BACT</name>
<gene>
    <name evidence="2" type="ORF">JIN87_12695</name>
</gene>
<dbReference type="PANTHER" id="PTHR30441">
    <property type="entry name" value="DUF748 DOMAIN-CONTAINING PROTEIN"/>
    <property type="match status" value="1"/>
</dbReference>
<dbReference type="InterPro" id="IPR052894">
    <property type="entry name" value="AsmA-related"/>
</dbReference>
<evidence type="ECO:0000313" key="3">
    <source>
        <dbReference type="Proteomes" id="UP000617628"/>
    </source>
</evidence>
<dbReference type="Pfam" id="PF05359">
    <property type="entry name" value="DUF748"/>
    <property type="match status" value="2"/>
</dbReference>
<reference evidence="2" key="1">
    <citation type="submission" date="2021-01" db="EMBL/GenBank/DDBJ databases">
        <title>Modified the classification status of verrucomicrobia.</title>
        <authorList>
            <person name="Feng X."/>
        </authorList>
    </citation>
    <scope>NUCLEOTIDE SEQUENCE</scope>
    <source>
        <strain evidence="2">KCTC 13126</strain>
    </source>
</reference>
<organism evidence="2 3">
    <name type="scientific">Pelagicoccus mobilis</name>
    <dbReference type="NCBI Taxonomy" id="415221"/>
    <lineage>
        <taxon>Bacteria</taxon>
        <taxon>Pseudomonadati</taxon>
        <taxon>Verrucomicrobiota</taxon>
        <taxon>Opitutia</taxon>
        <taxon>Puniceicoccales</taxon>
        <taxon>Pelagicoccaceae</taxon>
        <taxon>Pelagicoccus</taxon>
    </lineage>
</organism>
<dbReference type="Proteomes" id="UP000617628">
    <property type="component" value="Unassembled WGS sequence"/>
</dbReference>
<evidence type="ECO:0000256" key="1">
    <source>
        <dbReference type="SAM" id="Phobius"/>
    </source>
</evidence>
<feature type="transmembrane region" description="Helical" evidence="1">
    <location>
        <begin position="15"/>
        <end position="38"/>
    </location>
</feature>
<dbReference type="PANTHER" id="PTHR30441:SF8">
    <property type="entry name" value="DUF748 DOMAIN-CONTAINING PROTEIN"/>
    <property type="match status" value="1"/>
</dbReference>
<protein>
    <submittedName>
        <fullName evidence="2">DUF748 domain-containing protein</fullName>
    </submittedName>
</protein>
<dbReference type="InterPro" id="IPR008023">
    <property type="entry name" value="DUF748"/>
</dbReference>
<keyword evidence="1" id="KW-0472">Membrane</keyword>
<keyword evidence="3" id="KW-1185">Reference proteome</keyword>
<accession>A0A934S280</accession>
<dbReference type="RefSeq" id="WP_234033387.1">
    <property type="nucleotide sequence ID" value="NZ_JAENIL010000021.1"/>
</dbReference>
<dbReference type="EMBL" id="JAENIL010000021">
    <property type="protein sequence ID" value="MBK1877728.1"/>
    <property type="molecule type" value="Genomic_DNA"/>
</dbReference>